<name>A0ABS9X2S1_9GAMM</name>
<proteinExistence type="predicted"/>
<gene>
    <name evidence="1" type="ORF">L3081_15555</name>
</gene>
<sequence length="70" mass="7953">MSEAFKIQAQRLNKMIDANNATQAHMYLEQLLLFPVDIQDKIIDEISRLGNCNSDAIANIIGRYAMIDLK</sequence>
<organism evidence="1 2">
    <name type="scientific">Colwellia maritima</name>
    <dbReference type="NCBI Taxonomy" id="2912588"/>
    <lineage>
        <taxon>Bacteria</taxon>
        <taxon>Pseudomonadati</taxon>
        <taxon>Pseudomonadota</taxon>
        <taxon>Gammaproteobacteria</taxon>
        <taxon>Alteromonadales</taxon>
        <taxon>Colwelliaceae</taxon>
        <taxon>Colwellia</taxon>
    </lineage>
</organism>
<dbReference type="RefSeq" id="WP_242286978.1">
    <property type="nucleotide sequence ID" value="NZ_JAKKSL010000002.1"/>
</dbReference>
<evidence type="ECO:0000313" key="1">
    <source>
        <dbReference type="EMBL" id="MCI2284548.1"/>
    </source>
</evidence>
<accession>A0ABS9X2S1</accession>
<comment type="caution">
    <text evidence="1">The sequence shown here is derived from an EMBL/GenBank/DDBJ whole genome shotgun (WGS) entry which is preliminary data.</text>
</comment>
<dbReference type="Proteomes" id="UP001139646">
    <property type="component" value="Unassembled WGS sequence"/>
</dbReference>
<keyword evidence="2" id="KW-1185">Reference proteome</keyword>
<reference evidence="1" key="1">
    <citation type="submission" date="2022-01" db="EMBL/GenBank/DDBJ databases">
        <title>Colwellia maritima, isolated from seawater.</title>
        <authorList>
            <person name="Kristyanto S."/>
            <person name="Jung J."/>
            <person name="Jeon C.O."/>
        </authorList>
    </citation>
    <scope>NUCLEOTIDE SEQUENCE</scope>
    <source>
        <strain evidence="1">MSW7</strain>
    </source>
</reference>
<evidence type="ECO:0000313" key="2">
    <source>
        <dbReference type="Proteomes" id="UP001139646"/>
    </source>
</evidence>
<dbReference type="EMBL" id="JAKKSL010000002">
    <property type="protein sequence ID" value="MCI2284548.1"/>
    <property type="molecule type" value="Genomic_DNA"/>
</dbReference>
<protein>
    <submittedName>
        <fullName evidence="1">Uncharacterized protein</fullName>
    </submittedName>
</protein>